<evidence type="ECO:0000256" key="1">
    <source>
        <dbReference type="SAM" id="Phobius"/>
    </source>
</evidence>
<evidence type="ECO:0000313" key="2">
    <source>
        <dbReference type="EMBL" id="GLS74310.1"/>
    </source>
</evidence>
<comment type="caution">
    <text evidence="2">The sequence shown here is derived from an EMBL/GenBank/DDBJ whole genome shotgun (WGS) entry which is preliminary data.</text>
</comment>
<accession>A0AA37TLM3</accession>
<proteinExistence type="predicted"/>
<keyword evidence="3" id="KW-1185">Reference proteome</keyword>
<keyword evidence="1" id="KW-0812">Transmembrane</keyword>
<feature type="transmembrane region" description="Helical" evidence="1">
    <location>
        <begin position="44"/>
        <end position="63"/>
    </location>
</feature>
<keyword evidence="1" id="KW-0472">Membrane</keyword>
<protein>
    <submittedName>
        <fullName evidence="2">Uncharacterized protein</fullName>
    </submittedName>
</protein>
<keyword evidence="1" id="KW-1133">Transmembrane helix</keyword>
<organism evidence="2 3">
    <name type="scientific">Methylobacterium tardum</name>
    <dbReference type="NCBI Taxonomy" id="374432"/>
    <lineage>
        <taxon>Bacteria</taxon>
        <taxon>Pseudomonadati</taxon>
        <taxon>Pseudomonadota</taxon>
        <taxon>Alphaproteobacteria</taxon>
        <taxon>Hyphomicrobiales</taxon>
        <taxon>Methylobacteriaceae</taxon>
        <taxon>Methylobacterium</taxon>
    </lineage>
</organism>
<dbReference type="EMBL" id="BSPL01000035">
    <property type="protein sequence ID" value="GLS74310.1"/>
    <property type="molecule type" value="Genomic_DNA"/>
</dbReference>
<dbReference type="Proteomes" id="UP001157440">
    <property type="component" value="Unassembled WGS sequence"/>
</dbReference>
<evidence type="ECO:0000313" key="3">
    <source>
        <dbReference type="Proteomes" id="UP001157440"/>
    </source>
</evidence>
<name>A0AA37TLM3_9HYPH</name>
<reference evidence="3" key="1">
    <citation type="journal article" date="2019" name="Int. J. Syst. Evol. Microbiol.">
        <title>The Global Catalogue of Microorganisms (GCM) 10K type strain sequencing project: providing services to taxonomists for standard genome sequencing and annotation.</title>
        <authorList>
            <consortium name="The Broad Institute Genomics Platform"/>
            <consortium name="The Broad Institute Genome Sequencing Center for Infectious Disease"/>
            <person name="Wu L."/>
            <person name="Ma J."/>
        </authorList>
    </citation>
    <scope>NUCLEOTIDE SEQUENCE [LARGE SCALE GENOMIC DNA]</scope>
    <source>
        <strain evidence="3">NBRC 103632</strain>
    </source>
</reference>
<dbReference type="AlphaFoldDB" id="A0AA37TLM3"/>
<gene>
    <name evidence="2" type="ORF">GCM10007890_63260</name>
</gene>
<sequence length="64" mass="6352">MRAFSLGAGAPAMTILSVFCLLSGAVLAGLAPRRSVQQATLESAGGGLIVLGLVIIGAGLPLFR</sequence>